<comment type="caution">
    <text evidence="2">The sequence shown here is derived from an EMBL/GenBank/DDBJ whole genome shotgun (WGS) entry which is preliminary data.</text>
</comment>
<name>A0A1B8P5E0_HALEL</name>
<sequence>MAAVSRLAGTLRIAGRSSGGGLQRQSQPLGPPAWLGDWLAGAVDSLTRYPDPMARRPAWPSPGTRTCRPSGHGDPWRHRGDRTHRRRACRWACADRGADLRRVRHGVSAARAGRANADLAWRGFRAGYRRTGGGDGGCRAALPVSPEQSHGEPDRPRAVERLLARGRETRTTLVVDEAFVDFVDGDAG</sequence>
<gene>
    <name evidence="2" type="ORF">A8U91_01795</name>
</gene>
<dbReference type="EMBL" id="MAJD01000001">
    <property type="protein sequence ID" value="OBX37429.1"/>
    <property type="molecule type" value="Genomic_DNA"/>
</dbReference>
<accession>A0A1B8P5E0</accession>
<protein>
    <submittedName>
        <fullName evidence="2">Uncharacterized protein</fullName>
    </submittedName>
</protein>
<evidence type="ECO:0000313" key="3">
    <source>
        <dbReference type="Proteomes" id="UP000092504"/>
    </source>
</evidence>
<evidence type="ECO:0000313" key="2">
    <source>
        <dbReference type="EMBL" id="OBX37429.1"/>
    </source>
</evidence>
<reference evidence="2 3" key="1">
    <citation type="submission" date="2016-06" db="EMBL/GenBank/DDBJ databases">
        <title>Genome sequence of halotolerant plant growth promoting strain of Halomonas elongata HEK1 isolated from salterns of Rann of Kutch, Gujarat, India.</title>
        <authorList>
            <person name="Gaba S."/>
            <person name="Singh R.N."/>
            <person name="Abrol S."/>
            <person name="Kaushik R."/>
            <person name="Saxena A.K."/>
        </authorList>
    </citation>
    <scope>NUCLEOTIDE SEQUENCE [LARGE SCALE GENOMIC DNA]</scope>
    <source>
        <strain evidence="2 3">HEK1</strain>
    </source>
</reference>
<organism evidence="2 3">
    <name type="scientific">Halomonas elongata</name>
    <dbReference type="NCBI Taxonomy" id="2746"/>
    <lineage>
        <taxon>Bacteria</taxon>
        <taxon>Pseudomonadati</taxon>
        <taxon>Pseudomonadota</taxon>
        <taxon>Gammaproteobacteria</taxon>
        <taxon>Oceanospirillales</taxon>
        <taxon>Halomonadaceae</taxon>
        <taxon>Halomonas</taxon>
    </lineage>
</organism>
<evidence type="ECO:0000256" key="1">
    <source>
        <dbReference type="SAM" id="MobiDB-lite"/>
    </source>
</evidence>
<feature type="region of interest" description="Disordered" evidence="1">
    <location>
        <begin position="54"/>
        <end position="80"/>
    </location>
</feature>
<proteinExistence type="predicted"/>
<dbReference type="AlphaFoldDB" id="A0A1B8P5E0"/>
<dbReference type="Proteomes" id="UP000092504">
    <property type="component" value="Unassembled WGS sequence"/>
</dbReference>
<feature type="region of interest" description="Disordered" evidence="1">
    <location>
        <begin position="1"/>
        <end position="30"/>
    </location>
</feature>